<proteinExistence type="predicted"/>
<name>A0A382N307_9ZZZZ</name>
<sequence>MTEDHQQKKLWHSTDTLNDIKDWVDSANTGLQAVAEVSVEDPVVEAAVDVVDAVVEIGDAIIEAFLNNQMGNPTPVNIPWDKVIEGGVHWKGNNGEDVIWMKGVPKAGETPTLNFTQDKGKWWKAIVAFNKKDCQHQWAEVCVVSGDNYQYHLNMNKSVATDNFVVLSKAKFLGVHTNMYLINNWADAPDGYDYTIYWVKD</sequence>
<dbReference type="AlphaFoldDB" id="A0A382N307"/>
<organism evidence="1">
    <name type="scientific">marine metagenome</name>
    <dbReference type="NCBI Taxonomy" id="408172"/>
    <lineage>
        <taxon>unclassified sequences</taxon>
        <taxon>metagenomes</taxon>
        <taxon>ecological metagenomes</taxon>
    </lineage>
</organism>
<evidence type="ECO:0000313" key="1">
    <source>
        <dbReference type="EMBL" id="SVC55446.1"/>
    </source>
</evidence>
<reference evidence="1" key="1">
    <citation type="submission" date="2018-05" db="EMBL/GenBank/DDBJ databases">
        <authorList>
            <person name="Lanie J.A."/>
            <person name="Ng W.-L."/>
            <person name="Kazmierczak K.M."/>
            <person name="Andrzejewski T.M."/>
            <person name="Davidsen T.M."/>
            <person name="Wayne K.J."/>
            <person name="Tettelin H."/>
            <person name="Glass J.I."/>
            <person name="Rusch D."/>
            <person name="Podicherti R."/>
            <person name="Tsui H.-C.T."/>
            <person name="Winkler M.E."/>
        </authorList>
    </citation>
    <scope>NUCLEOTIDE SEQUENCE</scope>
</reference>
<protein>
    <submittedName>
        <fullName evidence="1">Uncharacterized protein</fullName>
    </submittedName>
</protein>
<accession>A0A382N307</accession>
<gene>
    <name evidence="1" type="ORF">METZ01_LOCUS308300</name>
</gene>
<dbReference type="EMBL" id="UINC01097600">
    <property type="protein sequence ID" value="SVC55446.1"/>
    <property type="molecule type" value="Genomic_DNA"/>
</dbReference>